<evidence type="ECO:0000256" key="1">
    <source>
        <dbReference type="SAM" id="Coils"/>
    </source>
</evidence>
<evidence type="ECO:0000313" key="4">
    <source>
        <dbReference type="Proteomes" id="UP000028524"/>
    </source>
</evidence>
<feature type="region of interest" description="Disordered" evidence="2">
    <location>
        <begin position="183"/>
        <end position="210"/>
    </location>
</feature>
<feature type="compositionally biased region" description="Polar residues" evidence="2">
    <location>
        <begin position="547"/>
        <end position="568"/>
    </location>
</feature>
<dbReference type="InterPro" id="IPR018554">
    <property type="entry name" value="FRQ"/>
</dbReference>
<keyword evidence="1" id="KW-0175">Coiled coil</keyword>
<gene>
    <name evidence="3" type="ORF">S40285_09517</name>
</gene>
<sequence length="839" mass="92711">MSETQNLPRGAQRLSHTGHRLPRDAPLYPSPGSAQVKDRDKSSTPRRNSSGDSQEIGYSDPKKWFERFNQNPAAFYSNAMDADPPFFQKESDSSIEDDKLSPCPYQVAPQTLSAQSSSADYYRSVIDDLTVEIQKLKEQLKRYKQNVPDMLRKEKLFEIKAYALPKQKRRELETILRDFAAGLEQSSDTSSSQRKKTSKHANGDLIYTGPSSMPQHALSSSCFKTRPTDSAYMSMSASGNSSGITLDVAPMNTRVKFSGQKVENYLQDIPEGLYPRHMAMTEHERKRLVVQRLEQLFTGKIGGQGTRPSILSLKMSSTLAPVPGEGQPKQGRPMMHHPASITGVARCAAVAEAHREARIIPPEQYRHTGKKSRSREDGSVSNSNGSETKFTGHRNSSGSSTKTLPTDLNLPNQRPTRPKDLDPDRVQIPSENMDYIRHLGLVPPDLLAESRRSMQDVHSDADGWIYLNLLYNLAQLHIINVTPDFVRSAVTDWSTEFQLSPNGCKIRWRGGSEGTKLSTSGDGSQRGPETEDEGSSNKEVFQRRQKTGQSTSDEFQPGTSLGKNSSNFTRQISSEDSFHYKPLFIHDEILGAQTSMDDTSSLIGPIEDRNMQDSRWGFRGSGCTSDRRKRRHNGTVVYYSSVPFCTDLSRDAGSVSPTTYMLPSGQDQQHSLVPMSPPPLMRSDSGAMSSSKPLSERVLAISGDDTSDMDIDRSANMPGLSTDPGDESSDLGWDFPWSLQEQKQQVHHLEPCGLGGVVPDDHFMITVTTKRQKTGGKSPDPSIQQTGSNETTDGSIGRLTGMSTSLPIPPPSPSSLHIGDPVIKIDYVSGRIKRLIPVL</sequence>
<dbReference type="GO" id="GO:0005737">
    <property type="term" value="C:cytoplasm"/>
    <property type="evidence" value="ECO:0007669"/>
    <property type="project" value="InterPro"/>
</dbReference>
<dbReference type="STRING" id="1283841.A0A084QLM1"/>
<dbReference type="HOGENOM" id="CLU_007103_1_0_1"/>
<evidence type="ECO:0000256" key="2">
    <source>
        <dbReference type="SAM" id="MobiDB-lite"/>
    </source>
</evidence>
<feature type="compositionally biased region" description="Polar residues" evidence="2">
    <location>
        <begin position="379"/>
        <end position="415"/>
    </location>
</feature>
<evidence type="ECO:0008006" key="5">
    <source>
        <dbReference type="Google" id="ProtNLM"/>
    </source>
</evidence>
<dbReference type="Pfam" id="PF09421">
    <property type="entry name" value="FRQ"/>
    <property type="match status" value="1"/>
</dbReference>
<dbReference type="OMA" id="QTHENEH"/>
<feature type="compositionally biased region" description="Polar residues" evidence="2">
    <location>
        <begin position="657"/>
        <end position="671"/>
    </location>
</feature>
<reference evidence="3 4" key="1">
    <citation type="journal article" date="2014" name="BMC Genomics">
        <title>Comparative genome sequencing reveals chemotype-specific gene clusters in the toxigenic black mold Stachybotrys.</title>
        <authorList>
            <person name="Semeiks J."/>
            <person name="Borek D."/>
            <person name="Otwinowski Z."/>
            <person name="Grishin N.V."/>
        </authorList>
    </citation>
    <scope>NUCLEOTIDE SEQUENCE [LARGE SCALE GENOMIC DNA]</scope>
    <source>
        <strain evidence="3 4">IBT 40285</strain>
    </source>
</reference>
<dbReference type="GO" id="GO:0005634">
    <property type="term" value="C:nucleus"/>
    <property type="evidence" value="ECO:0007669"/>
    <property type="project" value="InterPro"/>
</dbReference>
<feature type="region of interest" description="Disordered" evidence="2">
    <location>
        <begin position="318"/>
        <end position="337"/>
    </location>
</feature>
<dbReference type="GO" id="GO:0006355">
    <property type="term" value="P:regulation of DNA-templated transcription"/>
    <property type="evidence" value="ECO:0007669"/>
    <property type="project" value="InterPro"/>
</dbReference>
<feature type="region of interest" description="Disordered" evidence="2">
    <location>
        <begin position="508"/>
        <end position="568"/>
    </location>
</feature>
<feature type="region of interest" description="Disordered" evidence="2">
    <location>
        <begin position="769"/>
        <end position="813"/>
    </location>
</feature>
<feature type="compositionally biased region" description="Basic and acidic residues" evidence="2">
    <location>
        <begin position="89"/>
        <end position="98"/>
    </location>
</feature>
<protein>
    <recommendedName>
        <fullName evidence="5">Frequency clock protein</fullName>
    </recommendedName>
</protein>
<feature type="coiled-coil region" evidence="1">
    <location>
        <begin position="119"/>
        <end position="153"/>
    </location>
</feature>
<organism evidence="3 4">
    <name type="scientific">Stachybotrys chlorohalonatus (strain IBT 40285)</name>
    <dbReference type="NCBI Taxonomy" id="1283841"/>
    <lineage>
        <taxon>Eukaryota</taxon>
        <taxon>Fungi</taxon>
        <taxon>Dikarya</taxon>
        <taxon>Ascomycota</taxon>
        <taxon>Pezizomycotina</taxon>
        <taxon>Sordariomycetes</taxon>
        <taxon>Hypocreomycetidae</taxon>
        <taxon>Hypocreales</taxon>
        <taxon>Stachybotryaceae</taxon>
        <taxon>Stachybotrys</taxon>
    </lineage>
</organism>
<feature type="region of interest" description="Disordered" evidence="2">
    <location>
        <begin position="1"/>
        <end position="63"/>
    </location>
</feature>
<evidence type="ECO:0000313" key="3">
    <source>
        <dbReference type="EMBL" id="KFA64856.1"/>
    </source>
</evidence>
<dbReference type="OrthoDB" id="2536795at2759"/>
<dbReference type="InParanoid" id="A0A084QLM1"/>
<feature type="region of interest" description="Disordered" evidence="2">
    <location>
        <begin position="76"/>
        <end position="98"/>
    </location>
</feature>
<feature type="region of interest" description="Disordered" evidence="2">
    <location>
        <begin position="358"/>
        <end position="426"/>
    </location>
</feature>
<keyword evidence="4" id="KW-1185">Reference proteome</keyword>
<feature type="region of interest" description="Disordered" evidence="2">
    <location>
        <begin position="657"/>
        <end position="728"/>
    </location>
</feature>
<dbReference type="AlphaFoldDB" id="A0A084QLM1"/>
<dbReference type="EMBL" id="KL660648">
    <property type="protein sequence ID" value="KFA64856.1"/>
    <property type="molecule type" value="Genomic_DNA"/>
</dbReference>
<name>A0A084QLM1_STAC4</name>
<dbReference type="Proteomes" id="UP000028524">
    <property type="component" value="Unassembled WGS sequence"/>
</dbReference>
<dbReference type="GO" id="GO:0007623">
    <property type="term" value="P:circadian rhythm"/>
    <property type="evidence" value="ECO:0007669"/>
    <property type="project" value="InterPro"/>
</dbReference>
<accession>A0A084QLM1</accession>
<feature type="compositionally biased region" description="Polar residues" evidence="2">
    <location>
        <begin position="781"/>
        <end position="794"/>
    </location>
</feature>
<proteinExistence type="predicted"/>